<evidence type="ECO:0000256" key="6">
    <source>
        <dbReference type="ARBA" id="ARBA00034021"/>
    </source>
</evidence>
<dbReference type="AlphaFoldDB" id="A0A523XLM2"/>
<feature type="active site" evidence="8">
    <location>
        <position position="96"/>
    </location>
</feature>
<evidence type="ECO:0000256" key="1">
    <source>
        <dbReference type="ARBA" id="ARBA00007039"/>
    </source>
</evidence>
<keyword evidence="13" id="KW-0472">Membrane</keyword>
<comment type="function">
    <text evidence="7 11">Cleaves peptides in various proteins in a process that requires ATP hydrolysis. Has a chymotrypsin-like activity. Plays a major role in the degradation of misfolded proteins.</text>
</comment>
<keyword evidence="13" id="KW-1133">Transmembrane helix</keyword>
<feature type="transmembrane region" description="Helical" evidence="13">
    <location>
        <begin position="27"/>
        <end position="48"/>
    </location>
</feature>
<evidence type="ECO:0000313" key="15">
    <source>
        <dbReference type="Proteomes" id="UP000315534"/>
    </source>
</evidence>
<dbReference type="NCBIfam" id="NF001368">
    <property type="entry name" value="PRK00277.1"/>
    <property type="match status" value="1"/>
</dbReference>
<dbReference type="PANTHER" id="PTHR10381">
    <property type="entry name" value="ATP-DEPENDENT CLP PROTEASE PROTEOLYTIC SUBUNIT"/>
    <property type="match status" value="1"/>
</dbReference>
<dbReference type="NCBIfam" id="NF009205">
    <property type="entry name" value="PRK12553.1"/>
    <property type="match status" value="1"/>
</dbReference>
<dbReference type="FunFam" id="3.90.226.10:FF:000001">
    <property type="entry name" value="ATP-dependent Clp protease proteolytic subunit"/>
    <property type="match status" value="1"/>
</dbReference>
<dbReference type="GO" id="GO:0006515">
    <property type="term" value="P:protein quality control for misfolded or incompletely synthesized proteins"/>
    <property type="evidence" value="ECO:0007669"/>
    <property type="project" value="TreeGrafter"/>
</dbReference>
<protein>
    <recommendedName>
        <fullName evidence="7 12">ATP-dependent Clp protease proteolytic subunit</fullName>
        <ecNumber evidence="7 10">3.4.21.92</ecNumber>
    </recommendedName>
    <alternativeName>
        <fullName evidence="7">Endopeptidase Clp</fullName>
    </alternativeName>
</protein>
<comment type="catalytic activity">
    <reaction evidence="6 7 9">
        <text>Hydrolysis of proteins to small peptides in the presence of ATP and magnesium. alpha-casein is the usual test substrate. In the absence of ATP, only oligopeptides shorter than five residues are hydrolyzed (such as succinyl-Leu-Tyr-|-NHMec, and Leu-Tyr-Leu-|-Tyr-Trp, in which cleavage of the -Tyr-|-Leu- and -Tyr-|-Trp bonds also occurs).</text>
        <dbReference type="EC" id="3.4.21.92"/>
    </reaction>
</comment>
<keyword evidence="4 7" id="KW-0378">Hydrolase</keyword>
<sequence length="194" mass="21406">MVPVVIEQSARGERAYDIFSRLLKDRIIFVGSVIDDTIANLVIAQLLFLEVEDPDKDINLYVNSAGGLVSSGLAIYDTMMYIKPDVATFCMGMAASMAALLLAAGTKGKRFALPHARVLIHQPMGGVSGQAADIEIHAKEIVHLREQINEIFSRHTGQKVEKISRDTDRNYWMSAPDAQKYGIVDEVITSKVKK</sequence>
<evidence type="ECO:0000256" key="8">
    <source>
        <dbReference type="PROSITE-ProRule" id="PRU10085"/>
    </source>
</evidence>
<dbReference type="SUPFAM" id="SSF52096">
    <property type="entry name" value="ClpP/crotonase"/>
    <property type="match status" value="1"/>
</dbReference>
<reference evidence="14 15" key="1">
    <citation type="submission" date="2019-03" db="EMBL/GenBank/DDBJ databases">
        <title>Metabolic potential of uncultured bacteria and archaea associated with petroleum seepage in deep-sea sediments.</title>
        <authorList>
            <person name="Dong X."/>
            <person name="Hubert C."/>
        </authorList>
    </citation>
    <scope>NUCLEOTIDE SEQUENCE [LARGE SCALE GENOMIC DNA]</scope>
    <source>
        <strain evidence="14">E29_bin36</strain>
    </source>
</reference>
<dbReference type="Proteomes" id="UP000315534">
    <property type="component" value="Unassembled WGS sequence"/>
</dbReference>
<dbReference type="InterPro" id="IPR033135">
    <property type="entry name" value="ClpP_His_AS"/>
</dbReference>
<dbReference type="GO" id="GO:0009368">
    <property type="term" value="C:endopeptidase Clp complex"/>
    <property type="evidence" value="ECO:0007669"/>
    <property type="project" value="TreeGrafter"/>
</dbReference>
<comment type="subcellular location">
    <subcellularLocation>
        <location evidence="7">Cytoplasm</location>
    </subcellularLocation>
</comment>
<evidence type="ECO:0000256" key="7">
    <source>
        <dbReference type="HAMAP-Rule" id="MF_00444"/>
    </source>
</evidence>
<proteinExistence type="inferred from homology"/>
<dbReference type="Gene3D" id="3.90.226.10">
    <property type="entry name" value="2-enoyl-CoA Hydratase, Chain A, domain 1"/>
    <property type="match status" value="1"/>
</dbReference>
<dbReference type="CDD" id="cd07017">
    <property type="entry name" value="S14_ClpP_2"/>
    <property type="match status" value="1"/>
</dbReference>
<dbReference type="PANTHER" id="PTHR10381:SF70">
    <property type="entry name" value="ATP-DEPENDENT CLP PROTEASE PROTEOLYTIC SUBUNIT"/>
    <property type="match status" value="1"/>
</dbReference>
<evidence type="ECO:0000256" key="2">
    <source>
        <dbReference type="ARBA" id="ARBA00022490"/>
    </source>
</evidence>
<comment type="caution">
    <text evidence="14">The sequence shown here is derived from an EMBL/GenBank/DDBJ whole genome shotgun (WGS) entry which is preliminary data.</text>
</comment>
<dbReference type="InterPro" id="IPR023562">
    <property type="entry name" value="ClpP/TepA"/>
</dbReference>
<dbReference type="PRINTS" id="PR00127">
    <property type="entry name" value="CLPPROTEASEP"/>
</dbReference>
<evidence type="ECO:0000256" key="3">
    <source>
        <dbReference type="ARBA" id="ARBA00022670"/>
    </source>
</evidence>
<evidence type="ECO:0000256" key="10">
    <source>
        <dbReference type="RuleBase" id="RU000549"/>
    </source>
</evidence>
<dbReference type="NCBIfam" id="TIGR00493">
    <property type="entry name" value="clpP"/>
    <property type="match status" value="1"/>
</dbReference>
<dbReference type="Pfam" id="PF00574">
    <property type="entry name" value="CLP_protease"/>
    <property type="match status" value="1"/>
</dbReference>
<keyword evidence="13" id="KW-0812">Transmembrane</keyword>
<evidence type="ECO:0000256" key="12">
    <source>
        <dbReference type="RuleBase" id="RU003567"/>
    </source>
</evidence>
<feature type="active site" evidence="7 9">
    <location>
        <position position="121"/>
    </location>
</feature>
<organism evidence="14 15">
    <name type="scientific">candidate division TA06 bacterium</name>
    <dbReference type="NCBI Taxonomy" id="2250710"/>
    <lineage>
        <taxon>Bacteria</taxon>
        <taxon>Bacteria division TA06</taxon>
    </lineage>
</organism>
<feature type="transmembrane region" description="Helical" evidence="13">
    <location>
        <begin position="86"/>
        <end position="104"/>
    </location>
</feature>
<dbReference type="HAMAP" id="MF_00444">
    <property type="entry name" value="ClpP"/>
    <property type="match status" value="1"/>
</dbReference>
<dbReference type="GO" id="GO:0004252">
    <property type="term" value="F:serine-type endopeptidase activity"/>
    <property type="evidence" value="ECO:0007669"/>
    <property type="project" value="UniProtKB-UniRule"/>
</dbReference>
<keyword evidence="3 7" id="KW-0645">Protease</keyword>
<dbReference type="PROSITE" id="PS00382">
    <property type="entry name" value="CLP_PROTEASE_HIS"/>
    <property type="match status" value="1"/>
</dbReference>
<comment type="similarity">
    <text evidence="1 7 12">Belongs to the peptidase S14 family.</text>
</comment>
<dbReference type="EMBL" id="SOIP01000361">
    <property type="protein sequence ID" value="TET80204.1"/>
    <property type="molecule type" value="Genomic_DNA"/>
</dbReference>
<feature type="active site" description="Nucleophile" evidence="7">
    <location>
        <position position="96"/>
    </location>
</feature>
<evidence type="ECO:0000256" key="4">
    <source>
        <dbReference type="ARBA" id="ARBA00022801"/>
    </source>
</evidence>
<name>A0A523XLM2_UNCT6</name>
<dbReference type="GO" id="GO:0051117">
    <property type="term" value="F:ATPase binding"/>
    <property type="evidence" value="ECO:0007669"/>
    <property type="project" value="TreeGrafter"/>
</dbReference>
<evidence type="ECO:0000256" key="11">
    <source>
        <dbReference type="RuleBase" id="RU000550"/>
    </source>
</evidence>
<keyword evidence="2 7" id="KW-0963">Cytoplasm</keyword>
<dbReference type="PROSITE" id="PS00381">
    <property type="entry name" value="CLP_PROTEASE_SER"/>
    <property type="match status" value="1"/>
</dbReference>
<dbReference type="EC" id="3.4.21.92" evidence="7 10"/>
<dbReference type="InterPro" id="IPR018215">
    <property type="entry name" value="ClpP_Ser_AS"/>
</dbReference>
<dbReference type="InterPro" id="IPR001907">
    <property type="entry name" value="ClpP"/>
</dbReference>
<evidence type="ECO:0000256" key="13">
    <source>
        <dbReference type="SAM" id="Phobius"/>
    </source>
</evidence>
<comment type="subunit">
    <text evidence="7">Fourteen ClpP subunits assemble into 2 heptameric rings which stack back to back to give a disk-like structure with a central cavity, resembling the structure of eukaryotic proteasomes.</text>
</comment>
<evidence type="ECO:0000313" key="14">
    <source>
        <dbReference type="EMBL" id="TET80204.1"/>
    </source>
</evidence>
<evidence type="ECO:0000256" key="5">
    <source>
        <dbReference type="ARBA" id="ARBA00022825"/>
    </source>
</evidence>
<keyword evidence="5 7" id="KW-0720">Serine protease</keyword>
<dbReference type="InterPro" id="IPR029045">
    <property type="entry name" value="ClpP/crotonase-like_dom_sf"/>
</dbReference>
<dbReference type="GO" id="GO:0005737">
    <property type="term" value="C:cytoplasm"/>
    <property type="evidence" value="ECO:0007669"/>
    <property type="project" value="UniProtKB-SubCell"/>
</dbReference>
<accession>A0A523XLM2</accession>
<gene>
    <name evidence="7 14" type="primary">clpP</name>
    <name evidence="14" type="ORF">E3J38_06090</name>
</gene>
<evidence type="ECO:0000256" key="9">
    <source>
        <dbReference type="PROSITE-ProRule" id="PRU10086"/>
    </source>
</evidence>
<dbReference type="GO" id="GO:0004176">
    <property type="term" value="F:ATP-dependent peptidase activity"/>
    <property type="evidence" value="ECO:0007669"/>
    <property type="project" value="InterPro"/>
</dbReference>